<keyword evidence="11 15" id="KW-0508">mRNA splicing</keyword>
<reference evidence="19" key="1">
    <citation type="submission" date="2016-04" db="EMBL/GenBank/DDBJ databases">
        <authorList>
            <person name="Nguyen H.D."/>
            <person name="Samba Siva P."/>
            <person name="Cullis J."/>
            <person name="Levesque C.A."/>
            <person name="Hambleton S."/>
        </authorList>
    </citation>
    <scope>NUCLEOTIDE SEQUENCE</scope>
    <source>
        <strain evidence="19">DAOMC 236426</strain>
    </source>
</reference>
<keyword evidence="9 15" id="KW-0227">DNA damage</keyword>
<dbReference type="GO" id="GO:0061630">
    <property type="term" value="F:ubiquitin protein ligase activity"/>
    <property type="evidence" value="ECO:0007669"/>
    <property type="project" value="UniProtKB-UniRule"/>
</dbReference>
<accession>A0A8X7SUD3</accession>
<feature type="region of interest" description="Disordered" evidence="17">
    <location>
        <begin position="140"/>
        <end position="167"/>
    </location>
</feature>
<gene>
    <name evidence="19" type="ORF">A4X06_0g7234</name>
</gene>
<keyword evidence="7 15" id="KW-0747">Spliceosome</keyword>
<reference evidence="19" key="2">
    <citation type="journal article" date="2019" name="IMA Fungus">
        <title>Genome sequencing and comparison of five Tilletia species to identify candidate genes for the detection of regulated species infecting wheat.</title>
        <authorList>
            <person name="Nguyen H.D.T."/>
            <person name="Sultana T."/>
            <person name="Kesanakurti P."/>
            <person name="Hambleton S."/>
        </authorList>
    </citation>
    <scope>NUCLEOTIDE SEQUENCE</scope>
    <source>
        <strain evidence="19">DAOMC 236426</strain>
    </source>
</reference>
<dbReference type="SMART" id="SM00504">
    <property type="entry name" value="Ubox"/>
    <property type="match status" value="1"/>
</dbReference>
<evidence type="ECO:0000259" key="18">
    <source>
        <dbReference type="PROSITE" id="PS51698"/>
    </source>
</evidence>
<evidence type="ECO:0000256" key="1">
    <source>
        <dbReference type="ARBA" id="ARBA00004123"/>
    </source>
</evidence>
<keyword evidence="12 15" id="KW-0234">DNA repair</keyword>
<evidence type="ECO:0000256" key="3">
    <source>
        <dbReference type="ARBA" id="ARBA00006388"/>
    </source>
</evidence>
<dbReference type="Gene3D" id="2.130.10.10">
    <property type="entry name" value="YVTN repeat-like/Quinoprotein amine dehydrogenase"/>
    <property type="match status" value="1"/>
</dbReference>
<keyword evidence="6 15" id="KW-0808">Transferase</keyword>
<feature type="domain" description="U-box" evidence="18">
    <location>
        <begin position="1"/>
        <end position="71"/>
    </location>
</feature>
<dbReference type="Gene3D" id="3.30.40.10">
    <property type="entry name" value="Zinc/RING finger domain, C3HC4 (zinc finger)"/>
    <property type="match status" value="1"/>
</dbReference>
<evidence type="ECO:0000256" key="11">
    <source>
        <dbReference type="ARBA" id="ARBA00023187"/>
    </source>
</evidence>
<comment type="caution">
    <text evidence="19">The sequence shown here is derived from an EMBL/GenBank/DDBJ whole genome shotgun (WGS) entry which is preliminary data.</text>
</comment>
<evidence type="ECO:0000256" key="7">
    <source>
        <dbReference type="ARBA" id="ARBA00022728"/>
    </source>
</evidence>
<evidence type="ECO:0000256" key="5">
    <source>
        <dbReference type="ARBA" id="ARBA00022664"/>
    </source>
</evidence>
<dbReference type="GO" id="GO:0006281">
    <property type="term" value="P:DNA repair"/>
    <property type="evidence" value="ECO:0007669"/>
    <property type="project" value="UniProtKB-KW"/>
</dbReference>
<dbReference type="InterPro" id="IPR038959">
    <property type="entry name" value="Prp19"/>
</dbReference>
<dbReference type="GO" id="GO:0000974">
    <property type="term" value="C:Prp19 complex"/>
    <property type="evidence" value="ECO:0007669"/>
    <property type="project" value="UniProtKB-UniRule"/>
</dbReference>
<dbReference type="InterPro" id="IPR013083">
    <property type="entry name" value="Znf_RING/FYVE/PHD"/>
</dbReference>
<dbReference type="PANTHER" id="PTHR43995">
    <property type="entry name" value="PRE-MRNA-PROCESSING FACTOR 19"/>
    <property type="match status" value="1"/>
</dbReference>
<evidence type="ECO:0000256" key="2">
    <source>
        <dbReference type="ARBA" id="ARBA00004906"/>
    </source>
</evidence>
<proteinExistence type="inferred from homology"/>
<dbReference type="EMBL" id="LWDE02001214">
    <property type="protein sequence ID" value="KAE8242106.1"/>
    <property type="molecule type" value="Genomic_DNA"/>
</dbReference>
<feature type="coiled-coil region" evidence="16">
    <location>
        <begin position="109"/>
        <end position="136"/>
    </location>
</feature>
<evidence type="ECO:0000256" key="12">
    <source>
        <dbReference type="ARBA" id="ARBA00023204"/>
    </source>
</evidence>
<dbReference type="FunFam" id="3.30.40.10:FF:000027">
    <property type="entry name" value="Pre-mRNA-processing factor 19, putative"/>
    <property type="match status" value="1"/>
</dbReference>
<dbReference type="Pfam" id="PF08606">
    <property type="entry name" value="Prp19"/>
    <property type="match status" value="1"/>
</dbReference>
<dbReference type="InterPro" id="IPR013915">
    <property type="entry name" value="Prp19_cc"/>
</dbReference>
<dbReference type="Pfam" id="PF00400">
    <property type="entry name" value="WD40"/>
    <property type="match status" value="2"/>
</dbReference>
<evidence type="ECO:0000256" key="13">
    <source>
        <dbReference type="ARBA" id="ARBA00023242"/>
    </source>
</evidence>
<evidence type="ECO:0000256" key="10">
    <source>
        <dbReference type="ARBA" id="ARBA00022786"/>
    </source>
</evidence>
<evidence type="ECO:0000313" key="20">
    <source>
        <dbReference type="Proteomes" id="UP000077684"/>
    </source>
</evidence>
<comment type="similarity">
    <text evidence="3 15">Belongs to the WD repeat PRP19 family.</text>
</comment>
<evidence type="ECO:0000256" key="9">
    <source>
        <dbReference type="ARBA" id="ARBA00022763"/>
    </source>
</evidence>
<dbReference type="AlphaFoldDB" id="A0A8X7SUD3"/>
<comment type="function">
    <text evidence="15">Ubiquitin-protein ligase which is mainly involved pre-mRNA splicing and DNA repair. Required for pre-mRNA splicing as component of the spliceosome.</text>
</comment>
<comment type="subcellular location">
    <subcellularLocation>
        <location evidence="1 15">Nucleus</location>
    </subcellularLocation>
</comment>
<dbReference type="InterPro" id="IPR055340">
    <property type="entry name" value="RING-Ubox_PRP19"/>
</dbReference>
<dbReference type="SMART" id="SM00320">
    <property type="entry name" value="WD40"/>
    <property type="match status" value="7"/>
</dbReference>
<keyword evidence="13 15" id="KW-0539">Nucleus</keyword>
<dbReference type="PROSITE" id="PS51698">
    <property type="entry name" value="U_BOX"/>
    <property type="match status" value="1"/>
</dbReference>
<keyword evidence="20" id="KW-1185">Reference proteome</keyword>
<dbReference type="GO" id="GO:0071006">
    <property type="term" value="C:U2-type catalytic step 1 spliceosome"/>
    <property type="evidence" value="ECO:0007669"/>
    <property type="project" value="TreeGrafter"/>
</dbReference>
<evidence type="ECO:0000256" key="16">
    <source>
        <dbReference type="SAM" id="Coils"/>
    </source>
</evidence>
<keyword evidence="10 15" id="KW-0833">Ubl conjugation pathway</keyword>
<protein>
    <recommendedName>
        <fullName evidence="15">Pre-mRNA-processing factor 19</fullName>
        <ecNumber evidence="15">2.3.2.27</ecNumber>
    </recommendedName>
</protein>
<dbReference type="PANTHER" id="PTHR43995:SF1">
    <property type="entry name" value="PRE-MRNA-PROCESSING FACTOR 19"/>
    <property type="match status" value="1"/>
</dbReference>
<sequence length="550" mass="58020">MFCAISGEPPQEPVVNKNSGQLYERRLILKYIADNQSDPITGQPLAEDDLVVLKASPKTAIPRPPTLSSVPALLVSLQNEYDAVILEAFTLKKQYDSIRQELTHLLYQNDAANRVIARLMNERDQARDALSNIQASLGTGAVASLPPTGDSDMTDAAGASSSQGVSEEVGAILTQTAERLSTQRRAKSKRKAPEGYTTAADLQQTFEQIISIPSMHSTKPPGITSLDLSPATSELALTGGNDKVVQIYNRQSGKVSSTLKGHTKKINAVAWTHNGEIKLGEAAAPAEGEDFNPAHAVSGSEDGSVRVWAHKGDGTYALSHTLVVSPASGKTKSPVVGVAVHPCGTIVGAATRDGHWALFDMLSGDLLLRVGAPEAGSEPEDEAEGGYEYASFAFHPDGGLLAAGTRGGVVRVWNVSSGTKASTFRTQLSGELHSLSFSENGYYLAVAAASSADVEVWDLRKVTMAASIAHPAGSSLGPGAIQAVAFDPSAQFLAVVGPDVRVYANKSWALLASWEENAAEVTSVRWDLRDGSLVVGGLDRTLRVLGTKKA</sequence>
<evidence type="ECO:0000256" key="14">
    <source>
        <dbReference type="PROSITE-ProRule" id="PRU00221"/>
    </source>
</evidence>
<dbReference type="GO" id="GO:0070534">
    <property type="term" value="P:protein K63-linked ubiquitination"/>
    <property type="evidence" value="ECO:0007669"/>
    <property type="project" value="UniProtKB-UniRule"/>
</dbReference>
<keyword evidence="8" id="KW-0677">Repeat</keyword>
<feature type="repeat" description="WD" evidence="14">
    <location>
        <begin position="391"/>
        <end position="423"/>
    </location>
</feature>
<dbReference type="SUPFAM" id="SSF50978">
    <property type="entry name" value="WD40 repeat-like"/>
    <property type="match status" value="1"/>
</dbReference>
<dbReference type="GO" id="GO:0005737">
    <property type="term" value="C:cytoplasm"/>
    <property type="evidence" value="ECO:0007669"/>
    <property type="project" value="TreeGrafter"/>
</dbReference>
<dbReference type="CDD" id="cd16656">
    <property type="entry name" value="RING-Ubox_PRP19"/>
    <property type="match status" value="1"/>
</dbReference>
<dbReference type="InterPro" id="IPR001680">
    <property type="entry name" value="WD40_rpt"/>
</dbReference>
<dbReference type="InterPro" id="IPR003613">
    <property type="entry name" value="Ubox_domain"/>
</dbReference>
<dbReference type="InterPro" id="IPR015943">
    <property type="entry name" value="WD40/YVTN_repeat-like_dom_sf"/>
</dbReference>
<evidence type="ECO:0000256" key="4">
    <source>
        <dbReference type="ARBA" id="ARBA00022574"/>
    </source>
</evidence>
<comment type="pathway">
    <text evidence="2 15">Protein modification; protein ubiquitination.</text>
</comment>
<dbReference type="EC" id="2.3.2.27" evidence="15"/>
<evidence type="ECO:0000313" key="19">
    <source>
        <dbReference type="EMBL" id="KAE8242106.1"/>
    </source>
</evidence>
<name>A0A8X7SUD3_9BASI</name>
<dbReference type="PROSITE" id="PS50082">
    <property type="entry name" value="WD_REPEATS_2"/>
    <property type="match status" value="1"/>
</dbReference>
<evidence type="ECO:0000256" key="17">
    <source>
        <dbReference type="SAM" id="MobiDB-lite"/>
    </source>
</evidence>
<keyword evidence="5 15" id="KW-0507">mRNA processing</keyword>
<dbReference type="GO" id="GO:0000398">
    <property type="term" value="P:mRNA splicing, via spliceosome"/>
    <property type="evidence" value="ECO:0007669"/>
    <property type="project" value="InterPro"/>
</dbReference>
<evidence type="ECO:0000256" key="8">
    <source>
        <dbReference type="ARBA" id="ARBA00022737"/>
    </source>
</evidence>
<keyword evidence="16" id="KW-0175">Coiled coil</keyword>
<comment type="catalytic activity">
    <reaction evidence="15">
        <text>S-ubiquitinyl-[E2 ubiquitin-conjugating enzyme]-L-cysteine + [acceptor protein]-L-lysine = [E2 ubiquitin-conjugating enzyme]-L-cysteine + N(6)-ubiquitinyl-[acceptor protein]-L-lysine.</text>
        <dbReference type="EC" id="2.3.2.27"/>
    </reaction>
</comment>
<evidence type="ECO:0000256" key="6">
    <source>
        <dbReference type="ARBA" id="ARBA00022679"/>
    </source>
</evidence>
<organism evidence="19 20">
    <name type="scientific">Tilletia controversa</name>
    <name type="common">dwarf bunt fungus</name>
    <dbReference type="NCBI Taxonomy" id="13291"/>
    <lineage>
        <taxon>Eukaryota</taxon>
        <taxon>Fungi</taxon>
        <taxon>Dikarya</taxon>
        <taxon>Basidiomycota</taxon>
        <taxon>Ustilaginomycotina</taxon>
        <taxon>Exobasidiomycetes</taxon>
        <taxon>Tilletiales</taxon>
        <taxon>Tilletiaceae</taxon>
        <taxon>Tilletia</taxon>
    </lineage>
</organism>
<dbReference type="InterPro" id="IPR036322">
    <property type="entry name" value="WD40_repeat_dom_sf"/>
</dbReference>
<dbReference type="Proteomes" id="UP000077684">
    <property type="component" value="Unassembled WGS sequence"/>
</dbReference>
<keyword evidence="4 14" id="KW-0853">WD repeat</keyword>
<evidence type="ECO:0000256" key="15">
    <source>
        <dbReference type="RuleBase" id="RU367101"/>
    </source>
</evidence>
<comment type="subunit">
    <text evidence="15">Homotetramer.</text>
</comment>
<dbReference type="SUPFAM" id="SSF57850">
    <property type="entry name" value="RING/U-box"/>
    <property type="match status" value="1"/>
</dbReference>